<protein>
    <submittedName>
        <fullName evidence="2">Uncharacterized protein</fullName>
    </submittedName>
</protein>
<feature type="region of interest" description="Disordered" evidence="1">
    <location>
        <begin position="78"/>
        <end position="250"/>
    </location>
</feature>
<evidence type="ECO:0000256" key="1">
    <source>
        <dbReference type="SAM" id="MobiDB-lite"/>
    </source>
</evidence>
<organism evidence="2 3">
    <name type="scientific">Flemingia macrophylla</name>
    <dbReference type="NCBI Taxonomy" id="520843"/>
    <lineage>
        <taxon>Eukaryota</taxon>
        <taxon>Viridiplantae</taxon>
        <taxon>Streptophyta</taxon>
        <taxon>Embryophyta</taxon>
        <taxon>Tracheophyta</taxon>
        <taxon>Spermatophyta</taxon>
        <taxon>Magnoliopsida</taxon>
        <taxon>eudicotyledons</taxon>
        <taxon>Gunneridae</taxon>
        <taxon>Pentapetalae</taxon>
        <taxon>rosids</taxon>
        <taxon>fabids</taxon>
        <taxon>Fabales</taxon>
        <taxon>Fabaceae</taxon>
        <taxon>Papilionoideae</taxon>
        <taxon>50 kb inversion clade</taxon>
        <taxon>NPAAA clade</taxon>
        <taxon>indigoferoid/millettioid clade</taxon>
        <taxon>Phaseoleae</taxon>
        <taxon>Flemingia</taxon>
    </lineage>
</organism>
<dbReference type="AlphaFoldDB" id="A0ABD1M7N1"/>
<accession>A0ABD1M7N1</accession>
<evidence type="ECO:0000313" key="2">
    <source>
        <dbReference type="EMBL" id="KAL2331793.1"/>
    </source>
</evidence>
<dbReference type="EMBL" id="JBGMDY010000006">
    <property type="protein sequence ID" value="KAL2331793.1"/>
    <property type="molecule type" value="Genomic_DNA"/>
</dbReference>
<evidence type="ECO:0000313" key="3">
    <source>
        <dbReference type="Proteomes" id="UP001603857"/>
    </source>
</evidence>
<name>A0ABD1M7N1_9FABA</name>
<keyword evidence="3" id="KW-1185">Reference proteome</keyword>
<sequence>MLTQVSAQCIQESMTLKKDLMTFTNLFNKADPPSFLAEPAPLFPSSTPRNTTASLGGHRNVTISGAAARDDVVAALTPRKAAPNRSQAKPHGTAPATATPPRSASRHQICGGSRPHPPSRRYLASHSAAPASQSTTPWIPPRSASDLLRDCSTVGGDFSVSATTSSPRRPRTTRDRCRSSPAAGVRAQAPHHGGAPLRDPGHPGPLGGGRCPLRALLRGRTLRGPDGVGRIQSGRIGHDSPPRSSFSSTR</sequence>
<comment type="caution">
    <text evidence="2">The sequence shown here is derived from an EMBL/GenBank/DDBJ whole genome shotgun (WGS) entry which is preliminary data.</text>
</comment>
<feature type="compositionally biased region" description="Low complexity" evidence="1">
    <location>
        <begin position="211"/>
        <end position="224"/>
    </location>
</feature>
<reference evidence="2 3" key="1">
    <citation type="submission" date="2024-08" db="EMBL/GenBank/DDBJ databases">
        <title>Insights into the chromosomal genome structure of Flemingia macrophylla.</title>
        <authorList>
            <person name="Ding Y."/>
            <person name="Zhao Y."/>
            <person name="Bi W."/>
            <person name="Wu M."/>
            <person name="Zhao G."/>
            <person name="Gong Y."/>
            <person name="Li W."/>
            <person name="Zhang P."/>
        </authorList>
    </citation>
    <scope>NUCLEOTIDE SEQUENCE [LARGE SCALE GENOMIC DNA]</scope>
    <source>
        <strain evidence="2">DYQJB</strain>
        <tissue evidence="2">Leaf</tissue>
    </source>
</reference>
<gene>
    <name evidence="2" type="ORF">Fmac_019374</name>
</gene>
<proteinExistence type="predicted"/>
<dbReference type="Proteomes" id="UP001603857">
    <property type="component" value="Unassembled WGS sequence"/>
</dbReference>